<name>A0ABZ0QNI8_9FIRM</name>
<sequence length="384" mass="42028">MTQSPLQTALAYAELGLAVIPLCGPGCRHPRCKSPGKRPYDLLARRHMEGWQHRGVPSPEEIERWLKAPGAERANIGCLTGRVSGIVAVDVDGPAGEALLTRLAGTDLPATWTYRTGRENGGRRLVFRYPESGRIPSRLIEAGGGTVEILSDGRQMVLPPSVHPSGRVYAWLPGRDPWAFGPPAPAPRWLLELAEGGGEGHRRTPEEWARIIREGAEPGARHPTLTQLAGHLLGKRVDPAVTVELLQAWNEARCRPPKPREEVERIVRDLWMKDQAKPRPAADKPQGAAGRKAWNDIARLIDWGAFWADYTGQRVPPGIGRLATSCPFCGAAGGFELHLDTGAFRCGGCHIWGHGLDLARHLCRAPTHRALAILDHYTRKEVPA</sequence>
<dbReference type="SUPFAM" id="SSF57783">
    <property type="entry name" value="Zinc beta-ribbon"/>
    <property type="match status" value="1"/>
</dbReference>
<dbReference type="RefSeq" id="WP_318749901.1">
    <property type="nucleotide sequence ID" value="NZ_CP132508.1"/>
</dbReference>
<dbReference type="Proteomes" id="UP001304683">
    <property type="component" value="Chromosome"/>
</dbReference>
<dbReference type="SUPFAM" id="SSF56747">
    <property type="entry name" value="Prim-pol domain"/>
    <property type="match status" value="1"/>
</dbReference>
<dbReference type="SMART" id="SM00943">
    <property type="entry name" value="Prim-Pol"/>
    <property type="match status" value="1"/>
</dbReference>
<gene>
    <name evidence="3" type="ORF">Q5761_06120</name>
</gene>
<proteinExistence type="predicted"/>
<dbReference type="EMBL" id="CP132508">
    <property type="protein sequence ID" value="WPD17973.1"/>
    <property type="molecule type" value="Genomic_DNA"/>
</dbReference>
<protein>
    <submittedName>
        <fullName evidence="3">Bifunctional DNA primase/polymerase</fullName>
    </submittedName>
</protein>
<evidence type="ECO:0000259" key="2">
    <source>
        <dbReference type="SMART" id="SM00943"/>
    </source>
</evidence>
<evidence type="ECO:0000313" key="4">
    <source>
        <dbReference type="Proteomes" id="UP001304683"/>
    </source>
</evidence>
<dbReference type="SMART" id="SM00942">
    <property type="entry name" value="PriCT_1"/>
    <property type="match status" value="1"/>
</dbReference>
<evidence type="ECO:0000259" key="1">
    <source>
        <dbReference type="SMART" id="SM00942"/>
    </source>
</evidence>
<dbReference type="CDD" id="cd04859">
    <property type="entry name" value="Prim_Pol"/>
    <property type="match status" value="1"/>
</dbReference>
<reference evidence="3 4" key="1">
    <citation type="submission" date="2023-08" db="EMBL/GenBank/DDBJ databases">
        <title>Genome sequence of Thermaerobacter compostii strain Ins1, a spore-forming filamentous bacterium isolated from a deep geothermal reservoir.</title>
        <authorList>
            <person name="Bregnard D."/>
            <person name="Gonzalez D."/>
            <person name="Junier P."/>
        </authorList>
    </citation>
    <scope>NUCLEOTIDE SEQUENCE [LARGE SCALE GENOMIC DNA]</scope>
    <source>
        <strain evidence="3 4">Ins1</strain>
    </source>
</reference>
<dbReference type="Pfam" id="PF08708">
    <property type="entry name" value="PriCT_1"/>
    <property type="match status" value="1"/>
</dbReference>
<keyword evidence="4" id="KW-1185">Reference proteome</keyword>
<evidence type="ECO:0000313" key="3">
    <source>
        <dbReference type="EMBL" id="WPD17973.1"/>
    </source>
</evidence>
<accession>A0ABZ0QNI8</accession>
<dbReference type="Pfam" id="PF09250">
    <property type="entry name" value="Prim-Pol"/>
    <property type="match status" value="1"/>
</dbReference>
<dbReference type="InterPro" id="IPR015330">
    <property type="entry name" value="DNA_primase/pol_bifunc_N"/>
</dbReference>
<feature type="domain" description="DNA primase/polymerase bifunctional N-terminal" evidence="2">
    <location>
        <begin position="9"/>
        <end position="190"/>
    </location>
</feature>
<dbReference type="InterPro" id="IPR014820">
    <property type="entry name" value="PriCT_1"/>
</dbReference>
<organism evidence="3 4">
    <name type="scientific">Thermaerobacter composti</name>
    <dbReference type="NCBI Taxonomy" id="554949"/>
    <lineage>
        <taxon>Bacteria</taxon>
        <taxon>Bacillati</taxon>
        <taxon>Bacillota</taxon>
        <taxon>Clostridia</taxon>
        <taxon>Eubacteriales</taxon>
        <taxon>Clostridiales Family XVII. Incertae Sedis</taxon>
        <taxon>Thermaerobacter</taxon>
    </lineage>
</organism>
<feature type="domain" description="Primase C-terminal 1" evidence="1">
    <location>
        <begin position="210"/>
        <end position="276"/>
    </location>
</feature>